<evidence type="ECO:0000313" key="2">
    <source>
        <dbReference type="Proteomes" id="UP001239795"/>
    </source>
</evidence>
<keyword evidence="2" id="KW-1185">Reference proteome</keyword>
<sequence length="81" mass="9143">MAPPSQPDAPLSNSLHTTPIGASVARFRLQPEGMVEYTTSRPRHLANRKFGKRTARESLRTRQSHTSCLDYSCVPLHLHLY</sequence>
<dbReference type="AlphaFoldDB" id="A0AAI9TWG6"/>
<protein>
    <submittedName>
        <fullName evidence="1">Uncharacterized protein</fullName>
    </submittedName>
</protein>
<organism evidence="1 2">
    <name type="scientific">Colletotrichum melonis</name>
    <dbReference type="NCBI Taxonomy" id="1209925"/>
    <lineage>
        <taxon>Eukaryota</taxon>
        <taxon>Fungi</taxon>
        <taxon>Dikarya</taxon>
        <taxon>Ascomycota</taxon>
        <taxon>Pezizomycotina</taxon>
        <taxon>Sordariomycetes</taxon>
        <taxon>Hypocreomycetidae</taxon>
        <taxon>Glomerellales</taxon>
        <taxon>Glomerellaceae</taxon>
        <taxon>Colletotrichum</taxon>
        <taxon>Colletotrichum acutatum species complex</taxon>
    </lineage>
</organism>
<name>A0AAI9TWG6_9PEZI</name>
<evidence type="ECO:0000313" key="1">
    <source>
        <dbReference type="EMBL" id="KAK1447272.1"/>
    </source>
</evidence>
<gene>
    <name evidence="1" type="ORF">CMEL01_09111</name>
</gene>
<comment type="caution">
    <text evidence="1">The sequence shown here is derived from an EMBL/GenBank/DDBJ whole genome shotgun (WGS) entry which is preliminary data.</text>
</comment>
<accession>A0AAI9TWG6</accession>
<dbReference type="EMBL" id="MLGG01000079">
    <property type="protein sequence ID" value="KAK1447272.1"/>
    <property type="molecule type" value="Genomic_DNA"/>
</dbReference>
<proteinExistence type="predicted"/>
<reference evidence="1 2" key="1">
    <citation type="submission" date="2016-10" db="EMBL/GenBank/DDBJ databases">
        <title>The genome sequence of Colletotrichum fioriniae PJ7.</title>
        <authorList>
            <person name="Baroncelli R."/>
        </authorList>
    </citation>
    <scope>NUCLEOTIDE SEQUENCE [LARGE SCALE GENOMIC DNA]</scope>
    <source>
        <strain evidence="1">Col 31</strain>
    </source>
</reference>
<dbReference type="Proteomes" id="UP001239795">
    <property type="component" value="Unassembled WGS sequence"/>
</dbReference>